<evidence type="ECO:0000313" key="2">
    <source>
        <dbReference type="Proteomes" id="UP000503152"/>
    </source>
</evidence>
<evidence type="ECO:0000313" key="1">
    <source>
        <dbReference type="EMBL" id="QBZ71722.1"/>
    </source>
</evidence>
<sequence>MTDQNDNPEEKAAFAALLLKERDPFKAALRLFPDNTNRALWVANHWPNDKEVKEEQARLMGVDGGSSLLPSKTELARDIWDRMQGKANANGVIVPPTADEYAKLAKLYAEVMTFIEKPQTNLNVNNYVQRVVEVPMFASPEEWEKAASTQQTELLANARTRH</sequence>
<dbReference type="RefSeq" id="YP_010597302.1">
    <property type="nucleotide sequence ID" value="NC_069740.1"/>
</dbReference>
<accession>A0A6G5QAS2</accession>
<dbReference type="EMBL" id="MK574078">
    <property type="protein sequence ID" value="QBZ71722.1"/>
    <property type="molecule type" value="Genomic_DNA"/>
</dbReference>
<dbReference type="Proteomes" id="UP000503152">
    <property type="component" value="Segment"/>
</dbReference>
<proteinExistence type="predicted"/>
<organism evidence="1 2">
    <name type="scientific">Pseudomonas phage KP1</name>
    <dbReference type="NCBI Taxonomy" id="2562463"/>
    <lineage>
        <taxon>Viruses</taxon>
        <taxon>Duplodnaviria</taxon>
        <taxon>Heunggongvirae</taxon>
        <taxon>Uroviricota</taxon>
        <taxon>Caudoviricetes</taxon>
        <taxon>Jondennisvirinae</taxon>
        <taxon>Kipunavirus</taxon>
        <taxon>Kipunavirus KP1</taxon>
    </lineage>
</organism>
<protein>
    <submittedName>
        <fullName evidence="1">Putative terminase small subunit</fullName>
    </submittedName>
</protein>
<keyword evidence="2" id="KW-1185">Reference proteome</keyword>
<reference evidence="1 2" key="1">
    <citation type="submission" date="2019-02" db="EMBL/GenBank/DDBJ databases">
        <title>Novel Pseudomonas phage from tap water.</title>
        <authorList>
            <person name="Petrzik K."/>
            <person name="Koloniuk I."/>
            <person name="Lukavsky J."/>
        </authorList>
    </citation>
    <scope>NUCLEOTIDE SEQUENCE [LARGE SCALE GENOMIC DNA]</scope>
</reference>
<name>A0A6G5QAS2_9CAUD</name>
<dbReference type="KEGG" id="vg:77608956"/>
<dbReference type="GeneID" id="77608956"/>